<feature type="chain" id="PRO_5046193629" description="Secreted protein" evidence="1">
    <location>
        <begin position="31"/>
        <end position="166"/>
    </location>
</feature>
<protein>
    <recommendedName>
        <fullName evidence="4">Secreted protein</fullName>
    </recommendedName>
</protein>
<evidence type="ECO:0000313" key="2">
    <source>
        <dbReference type="EMBL" id="MDH6217673.1"/>
    </source>
</evidence>
<dbReference type="InterPro" id="IPR006311">
    <property type="entry name" value="TAT_signal"/>
</dbReference>
<keyword evidence="1" id="KW-0732">Signal</keyword>
<gene>
    <name evidence="2" type="ORF">M2283_005001</name>
</gene>
<evidence type="ECO:0000313" key="3">
    <source>
        <dbReference type="Proteomes" id="UP001160499"/>
    </source>
</evidence>
<evidence type="ECO:0000256" key="1">
    <source>
        <dbReference type="SAM" id="SignalP"/>
    </source>
</evidence>
<keyword evidence="3" id="KW-1185">Reference proteome</keyword>
<reference evidence="2 3" key="1">
    <citation type="submission" date="2023-04" db="EMBL/GenBank/DDBJ databases">
        <title>Forest soil microbial communities from Buena Vista Peninsula, Colon Province, Panama.</title>
        <authorList>
            <person name="Bouskill N."/>
        </authorList>
    </citation>
    <scope>NUCLEOTIDE SEQUENCE [LARGE SCALE GENOMIC DNA]</scope>
    <source>
        <strain evidence="2 3">GGS1</strain>
    </source>
</reference>
<dbReference type="EMBL" id="JARXVH010000007">
    <property type="protein sequence ID" value="MDH6217673.1"/>
    <property type="molecule type" value="Genomic_DNA"/>
</dbReference>
<accession>A0ABT6LMY9</accession>
<organism evidence="2 3">
    <name type="scientific">Streptomyces pseudovenezuelae</name>
    <dbReference type="NCBI Taxonomy" id="67350"/>
    <lineage>
        <taxon>Bacteria</taxon>
        <taxon>Bacillati</taxon>
        <taxon>Actinomycetota</taxon>
        <taxon>Actinomycetes</taxon>
        <taxon>Kitasatosporales</taxon>
        <taxon>Streptomycetaceae</taxon>
        <taxon>Streptomyces</taxon>
        <taxon>Streptomyces aurantiacus group</taxon>
    </lineage>
</organism>
<dbReference type="Proteomes" id="UP001160499">
    <property type="component" value="Unassembled WGS sequence"/>
</dbReference>
<evidence type="ECO:0008006" key="4">
    <source>
        <dbReference type="Google" id="ProtNLM"/>
    </source>
</evidence>
<sequence length="166" mass="17403">MLDRRRPLLGGLGALALALAAVFTAGPAQAAAPDRDLNQVRQGDQVLTMPAAPPSLRSAAAEPPTAWPKPDRIVHVPAAGSLNCTSGNLCVSVWDATKGDYVVFFLYYCDTYALSNFVGTGSYHNAQTGGAVAQFYGKTGNLITSVGPGGSGNNYNWSPVWSIRNC</sequence>
<comment type="caution">
    <text evidence="2">The sequence shown here is derived from an EMBL/GenBank/DDBJ whole genome shotgun (WGS) entry which is preliminary data.</text>
</comment>
<name>A0ABT6LMY9_9ACTN</name>
<dbReference type="PROSITE" id="PS51318">
    <property type="entry name" value="TAT"/>
    <property type="match status" value="1"/>
</dbReference>
<dbReference type="RefSeq" id="WP_280878557.1">
    <property type="nucleotide sequence ID" value="NZ_JARXVH010000007.1"/>
</dbReference>
<feature type="signal peptide" evidence="1">
    <location>
        <begin position="1"/>
        <end position="30"/>
    </location>
</feature>
<proteinExistence type="predicted"/>